<evidence type="ECO:0000313" key="1">
    <source>
        <dbReference type="EMBL" id="KAF7683428.1"/>
    </source>
</evidence>
<accession>A0ABQ7HZ36</accession>
<proteinExistence type="predicted"/>
<protein>
    <submittedName>
        <fullName evidence="1">Uncharacterized protein</fullName>
    </submittedName>
</protein>
<organism evidence="1 2">
    <name type="scientific">Astathelohania contejeani</name>
    <dbReference type="NCBI Taxonomy" id="164912"/>
    <lineage>
        <taxon>Eukaryota</taxon>
        <taxon>Fungi</taxon>
        <taxon>Fungi incertae sedis</taxon>
        <taxon>Microsporidia</taxon>
        <taxon>Astathelohaniidae</taxon>
        <taxon>Astathelohania</taxon>
    </lineage>
</organism>
<evidence type="ECO:0000313" key="2">
    <source>
        <dbReference type="Proteomes" id="UP001516464"/>
    </source>
</evidence>
<reference evidence="1 2" key="1">
    <citation type="submission" date="2019-01" db="EMBL/GenBank/DDBJ databases">
        <title>Genomes sequencing and comparative genomics of infectious freshwater microsporidia, Cucumispora dikerogammari and Thelohania contejeani.</title>
        <authorList>
            <person name="Cormier A."/>
            <person name="Giraud I."/>
            <person name="Wattier R."/>
            <person name="Teixeira M."/>
            <person name="Grandjean F."/>
            <person name="Rigaud T."/>
            <person name="Cordaux R."/>
        </authorList>
    </citation>
    <scope>NUCLEOTIDE SEQUENCE [LARGE SCALE GENOMIC DNA]</scope>
    <source>
        <strain evidence="1">T1</strain>
        <tissue evidence="1">Spores</tissue>
    </source>
</reference>
<dbReference type="EMBL" id="SBIQ01000087">
    <property type="protein sequence ID" value="KAF7683428.1"/>
    <property type="molecule type" value="Genomic_DNA"/>
</dbReference>
<sequence length="492" mass="57446">MFLTNISDSSYTDAISSHIPQYVNPKFSKSEAVSAIVADANIKPANNSPKTMKVKVDMVDTRSLDWDRYKSINAEIPEMNKFNFELLNFDILVDKLQLSFNKNSISLNKINTCIFDPVKEYKNLLNLEKKINPFNYSVNNLAIHDDLKMANYWIRHKSNIIDKTTLKITIGIDYFENILNDIIAMRQLQADYIHNIEKYVLDNDSNFITFNSAAMNNGIDKPIIDFKSSIGIINKKITNISKKINHIFRSVKINEHIIKESMQFLKKDDSDNLKNKKIKSLIRIINLINISVDNSVECIKNFKFVILHLSETASLIEYLFNDLYQYNMLVPCSKGCKNENFPDLIPFSDFVNKLSSLLSTIHDNFNIKITENKKMCFNEKKLCLNSDINYFKSIEFITNKGKEMAEKYLELCENIRNLKNYKNTANITYTYYYFIFKKIVYFQHIKITKSLLKTPIEIDIINEFEVDFSKVLKEEDFLEVKDLILDYLKHIS</sequence>
<name>A0ABQ7HZ36_9MICR</name>
<keyword evidence="2" id="KW-1185">Reference proteome</keyword>
<dbReference type="Proteomes" id="UP001516464">
    <property type="component" value="Unassembled WGS sequence"/>
</dbReference>
<comment type="caution">
    <text evidence="1">The sequence shown here is derived from an EMBL/GenBank/DDBJ whole genome shotgun (WGS) entry which is preliminary data.</text>
</comment>
<gene>
    <name evidence="1" type="ORF">TCON_1361</name>
</gene>